<dbReference type="STRING" id="1150626.PHAMO_280112"/>
<proteinExistence type="predicted"/>
<dbReference type="Proteomes" id="UP000004169">
    <property type="component" value="Unassembled WGS sequence"/>
</dbReference>
<comment type="caution">
    <text evidence="1">The sequence shown here is derived from an EMBL/GenBank/DDBJ whole genome shotgun (WGS) entry which is preliminary data.</text>
</comment>
<protein>
    <submittedName>
        <fullName evidence="1">Uncharacterized protein</fullName>
    </submittedName>
</protein>
<dbReference type="EMBL" id="CAHP01000021">
    <property type="protein sequence ID" value="CCG41578.1"/>
    <property type="molecule type" value="Genomic_DNA"/>
</dbReference>
<name>H8FT90_MAGML</name>
<dbReference type="RefSeq" id="WP_002728797.1">
    <property type="nucleotide sequence ID" value="NZ_CAHP01000021.1"/>
</dbReference>
<organism evidence="1 2">
    <name type="scientific">Magnetospirillum molischianum DSM 120</name>
    <dbReference type="NCBI Taxonomy" id="1150626"/>
    <lineage>
        <taxon>Bacteria</taxon>
        <taxon>Pseudomonadati</taxon>
        <taxon>Pseudomonadota</taxon>
        <taxon>Alphaproteobacteria</taxon>
        <taxon>Rhodospirillales</taxon>
        <taxon>Rhodospirillaceae</taxon>
        <taxon>Magnetospirillum</taxon>
    </lineage>
</organism>
<dbReference type="AlphaFoldDB" id="H8FT90"/>
<reference evidence="1 2" key="1">
    <citation type="journal article" date="2012" name="J. Bacteriol.">
        <title>Draft Genome Sequence of the Purple Photosynthetic Bacterium Phaeospirillum molischianum DSM120, a Particularly Versatile Bacterium.</title>
        <authorList>
            <person name="Duquesne K."/>
            <person name="Prima V."/>
            <person name="Ji B."/>
            <person name="Rouy Z."/>
            <person name="Medigue C."/>
            <person name="Talla E."/>
            <person name="Sturgis J.N."/>
        </authorList>
    </citation>
    <scope>NUCLEOTIDE SEQUENCE [LARGE SCALE GENOMIC DNA]</scope>
    <source>
        <strain evidence="2">DSM120</strain>
    </source>
</reference>
<accession>H8FT90</accession>
<evidence type="ECO:0000313" key="2">
    <source>
        <dbReference type="Proteomes" id="UP000004169"/>
    </source>
</evidence>
<sequence length="64" mass="6739">MGAHEKGRALAGARTFETIQAERLDGFENSEFPRNLQLRRLAALGLRGSMAAAVASLAWPGGAA</sequence>
<keyword evidence="2" id="KW-1185">Reference proteome</keyword>
<gene>
    <name evidence="1" type="ORF">PHAMO_280112</name>
</gene>
<evidence type="ECO:0000313" key="1">
    <source>
        <dbReference type="EMBL" id="CCG41578.1"/>
    </source>
</evidence>